<reference evidence="1" key="1">
    <citation type="submission" date="2022-11" db="EMBL/GenBank/DDBJ databases">
        <authorList>
            <person name="Petersen C."/>
        </authorList>
    </citation>
    <scope>NUCLEOTIDE SEQUENCE</scope>
    <source>
        <strain evidence="1">IBT 19713</strain>
    </source>
</reference>
<evidence type="ECO:0000313" key="2">
    <source>
        <dbReference type="Proteomes" id="UP001150941"/>
    </source>
</evidence>
<dbReference type="Pfam" id="PF02330">
    <property type="entry name" value="MAM33"/>
    <property type="match status" value="1"/>
</dbReference>
<sequence length="284" mass="31790">MISLRAFSRSVPRLSQSIARASLRPATFTKPALAQPWKQASKPAYAAFSTSSVFREPAAEGDIELIAKLEEEVKHEKASGVEDAREQKASIDYTLQAGEWQAKDVEGEQEVVLTKKFGNENIRVTFTVADINNLSEDPLDQLPDEALGDEGFESQQREGEGEDEVLPPTFPARLSIAIEKPDNGALLIQAVIQDGDLQIEEISHFKDAAIANAQTAEKDWTRQSLYAGPPAENLDPELLAFWGRYLEERGLNVEFQNMVTDYISYKEQNEYVRWLENVRKFVAA</sequence>
<dbReference type="Proteomes" id="UP001150941">
    <property type="component" value="Unassembled WGS sequence"/>
</dbReference>
<dbReference type="PANTHER" id="PTHR10826">
    <property type="entry name" value="COMPLEMENT COMPONENT 1"/>
    <property type="match status" value="1"/>
</dbReference>
<organism evidence="1 2">
    <name type="scientific">Penicillium chermesinum</name>
    <dbReference type="NCBI Taxonomy" id="63820"/>
    <lineage>
        <taxon>Eukaryota</taxon>
        <taxon>Fungi</taxon>
        <taxon>Dikarya</taxon>
        <taxon>Ascomycota</taxon>
        <taxon>Pezizomycotina</taxon>
        <taxon>Eurotiomycetes</taxon>
        <taxon>Eurotiomycetidae</taxon>
        <taxon>Eurotiales</taxon>
        <taxon>Aspergillaceae</taxon>
        <taxon>Penicillium</taxon>
    </lineage>
</organism>
<dbReference type="PANTHER" id="PTHR10826:SF1">
    <property type="entry name" value="COMPLEMENT COMPONENT 1 Q SUBCOMPONENT-BINDING PROTEIN, MITOCHONDRIAL"/>
    <property type="match status" value="1"/>
</dbReference>
<dbReference type="GO" id="GO:0005759">
    <property type="term" value="C:mitochondrial matrix"/>
    <property type="evidence" value="ECO:0007669"/>
    <property type="project" value="InterPro"/>
</dbReference>
<keyword evidence="2" id="KW-1185">Reference proteome</keyword>
<dbReference type="Gene3D" id="3.10.280.10">
    <property type="entry name" value="Mitochondrial glycoprotein"/>
    <property type="match status" value="1"/>
</dbReference>
<reference evidence="1" key="2">
    <citation type="journal article" date="2023" name="IMA Fungus">
        <title>Comparative genomic study of the Penicillium genus elucidates a diverse pangenome and 15 lateral gene transfer events.</title>
        <authorList>
            <person name="Petersen C."/>
            <person name="Sorensen T."/>
            <person name="Nielsen M.R."/>
            <person name="Sondergaard T.E."/>
            <person name="Sorensen J.L."/>
            <person name="Fitzpatrick D.A."/>
            <person name="Frisvad J.C."/>
            <person name="Nielsen K.L."/>
        </authorList>
    </citation>
    <scope>NUCLEOTIDE SEQUENCE</scope>
    <source>
        <strain evidence="1">IBT 19713</strain>
    </source>
</reference>
<dbReference type="InterPro" id="IPR003428">
    <property type="entry name" value="MAM33"/>
</dbReference>
<evidence type="ECO:0008006" key="3">
    <source>
        <dbReference type="Google" id="ProtNLM"/>
    </source>
</evidence>
<protein>
    <recommendedName>
        <fullName evidence="3">Regulatory protein SUAPRGA1</fullName>
    </recommendedName>
</protein>
<name>A0A9W9TG93_9EURO</name>
<proteinExistence type="predicted"/>
<dbReference type="SUPFAM" id="SSF54529">
    <property type="entry name" value="Mitochondrial glycoprotein MAM33-like"/>
    <property type="match status" value="1"/>
</dbReference>
<dbReference type="InterPro" id="IPR036561">
    <property type="entry name" value="MAM33_sf"/>
</dbReference>
<dbReference type="OrthoDB" id="278212at2759"/>
<dbReference type="GO" id="GO:0042256">
    <property type="term" value="P:cytosolic ribosome assembly"/>
    <property type="evidence" value="ECO:0007669"/>
    <property type="project" value="TreeGrafter"/>
</dbReference>
<dbReference type="AlphaFoldDB" id="A0A9W9TG93"/>
<dbReference type="EMBL" id="JAPQKS010000007">
    <property type="protein sequence ID" value="KAJ5220355.1"/>
    <property type="molecule type" value="Genomic_DNA"/>
</dbReference>
<dbReference type="RefSeq" id="XP_058327185.1">
    <property type="nucleotide sequence ID" value="XM_058478855.1"/>
</dbReference>
<gene>
    <name evidence="1" type="ORF">N7468_009559</name>
</gene>
<dbReference type="GeneID" id="83206158"/>
<evidence type="ECO:0000313" key="1">
    <source>
        <dbReference type="EMBL" id="KAJ5220355.1"/>
    </source>
</evidence>
<accession>A0A9W9TG93</accession>
<comment type="caution">
    <text evidence="1">The sequence shown here is derived from an EMBL/GenBank/DDBJ whole genome shotgun (WGS) entry which is preliminary data.</text>
</comment>